<dbReference type="EMBL" id="CAAALY010027103">
    <property type="protein sequence ID" value="VEL16092.1"/>
    <property type="molecule type" value="Genomic_DNA"/>
</dbReference>
<evidence type="ECO:0000313" key="1">
    <source>
        <dbReference type="EMBL" id="VEL16092.1"/>
    </source>
</evidence>
<proteinExistence type="predicted"/>
<keyword evidence="2" id="KW-1185">Reference proteome</keyword>
<sequence>MGPIILSRHASKLQAPTGRRALSSQARTLVAVAHSSRSHAFCCSMFSWQLKRRVLAFRSQVAHSSKNGAVKGPGPGCEFCGNTQSCLPMGYGTT</sequence>
<accession>A0A3S5CF50</accession>
<comment type="caution">
    <text evidence="1">The sequence shown here is derived from an EMBL/GenBank/DDBJ whole genome shotgun (WGS) entry which is preliminary data.</text>
</comment>
<dbReference type="AlphaFoldDB" id="A0A3S5CF50"/>
<evidence type="ECO:0000313" key="2">
    <source>
        <dbReference type="Proteomes" id="UP000784294"/>
    </source>
</evidence>
<reference evidence="1" key="1">
    <citation type="submission" date="2018-11" db="EMBL/GenBank/DDBJ databases">
        <authorList>
            <consortium name="Pathogen Informatics"/>
        </authorList>
    </citation>
    <scope>NUCLEOTIDE SEQUENCE</scope>
</reference>
<name>A0A3S5CF50_9PLAT</name>
<organism evidence="1 2">
    <name type="scientific">Protopolystoma xenopodis</name>
    <dbReference type="NCBI Taxonomy" id="117903"/>
    <lineage>
        <taxon>Eukaryota</taxon>
        <taxon>Metazoa</taxon>
        <taxon>Spiralia</taxon>
        <taxon>Lophotrochozoa</taxon>
        <taxon>Platyhelminthes</taxon>
        <taxon>Monogenea</taxon>
        <taxon>Polyopisthocotylea</taxon>
        <taxon>Polystomatidea</taxon>
        <taxon>Polystomatidae</taxon>
        <taxon>Protopolystoma</taxon>
    </lineage>
</organism>
<dbReference type="Proteomes" id="UP000784294">
    <property type="component" value="Unassembled WGS sequence"/>
</dbReference>
<protein>
    <submittedName>
        <fullName evidence="1">Uncharacterized protein</fullName>
    </submittedName>
</protein>
<gene>
    <name evidence="1" type="ORF">PXEA_LOCUS9532</name>
</gene>